<dbReference type="InterPro" id="IPR036390">
    <property type="entry name" value="WH_DNA-bd_sf"/>
</dbReference>
<keyword evidence="2" id="KW-1185">Reference proteome</keyword>
<organism evidence="1 2">
    <name type="scientific">Methylovorus glucosotrophus (strain SIP3-4)</name>
    <dbReference type="NCBI Taxonomy" id="582744"/>
    <lineage>
        <taxon>Bacteria</taxon>
        <taxon>Pseudomonadati</taxon>
        <taxon>Pseudomonadota</taxon>
        <taxon>Betaproteobacteria</taxon>
        <taxon>Nitrosomonadales</taxon>
        <taxon>Methylophilaceae</taxon>
        <taxon>Methylovorus</taxon>
    </lineage>
</organism>
<reference evidence="2" key="1">
    <citation type="submission" date="2009-07" db="EMBL/GenBank/DDBJ databases">
        <title>Complete sequence of chromosome of Methylovorus sp. SIP3-4.</title>
        <authorList>
            <person name="Lucas S."/>
            <person name="Copeland A."/>
            <person name="Lapidus A."/>
            <person name="Glavina del Rio T."/>
            <person name="Tice H."/>
            <person name="Bruce D."/>
            <person name="Goodwin L."/>
            <person name="Pitluck S."/>
            <person name="Clum A."/>
            <person name="Larimer F."/>
            <person name="Land M."/>
            <person name="Hauser L."/>
            <person name="Kyrpides N."/>
            <person name="Mikhailova N."/>
            <person name="Kayluzhnaya M."/>
            <person name="Chistoserdova L."/>
        </authorList>
    </citation>
    <scope>NUCLEOTIDE SEQUENCE [LARGE SCALE GENOMIC DNA]</scope>
    <source>
        <strain evidence="2">SIP3-4</strain>
    </source>
</reference>
<evidence type="ECO:0000313" key="2">
    <source>
        <dbReference type="Proteomes" id="UP000002743"/>
    </source>
</evidence>
<dbReference type="STRING" id="582744.Msip34_1599"/>
<dbReference type="RefSeq" id="WP_015830260.1">
    <property type="nucleotide sequence ID" value="NC_012969.1"/>
</dbReference>
<name>C6XE69_METGS</name>
<evidence type="ECO:0008006" key="3">
    <source>
        <dbReference type="Google" id="ProtNLM"/>
    </source>
</evidence>
<dbReference type="HOGENOM" id="CLU_2437427_0_0_4"/>
<dbReference type="EMBL" id="CP001674">
    <property type="protein sequence ID" value="ACT50844.1"/>
    <property type="molecule type" value="Genomic_DNA"/>
</dbReference>
<protein>
    <recommendedName>
        <fullName evidence="3">Transcriptional regulator, ArsR family</fullName>
    </recommendedName>
</protein>
<dbReference type="OrthoDB" id="8537190at2"/>
<dbReference type="AlphaFoldDB" id="C6XE69"/>
<gene>
    <name evidence="1" type="ordered locus">Msip34_1599</name>
</gene>
<accession>C6XE69</accession>
<dbReference type="SUPFAM" id="SSF46785">
    <property type="entry name" value="Winged helix' DNA-binding domain"/>
    <property type="match status" value="1"/>
</dbReference>
<proteinExistence type="predicted"/>
<evidence type="ECO:0000313" key="1">
    <source>
        <dbReference type="EMBL" id="ACT50844.1"/>
    </source>
</evidence>
<dbReference type="Proteomes" id="UP000002743">
    <property type="component" value="Chromosome"/>
</dbReference>
<dbReference type="InterPro" id="IPR036388">
    <property type="entry name" value="WH-like_DNA-bd_sf"/>
</dbReference>
<reference evidence="1 2" key="2">
    <citation type="journal article" date="2011" name="J. Bacteriol.">
        <title>Genomes of three methylotrophs from a single niche uncover genetic and metabolic divergence of Methylophilaceae.</title>
        <authorList>
            <person name="Lapidus A."/>
            <person name="Clum A."/>
            <person name="Labutti K."/>
            <person name="Kaluzhnaya M.G."/>
            <person name="Lim S."/>
            <person name="Beck D.A."/>
            <person name="Glavina Del Rio T."/>
            <person name="Nolan M."/>
            <person name="Mavromatis K."/>
            <person name="Huntemann M."/>
            <person name="Lucas S."/>
            <person name="Lidstrom M.E."/>
            <person name="Ivanova N."/>
            <person name="Chistoserdova L."/>
        </authorList>
    </citation>
    <scope>NUCLEOTIDE SEQUENCE [LARGE SCALE GENOMIC DNA]</scope>
    <source>
        <strain evidence="1 2">SIP3-4</strain>
    </source>
</reference>
<dbReference type="Gene3D" id="1.10.10.10">
    <property type="entry name" value="Winged helix-like DNA-binding domain superfamily/Winged helix DNA-binding domain"/>
    <property type="match status" value="1"/>
</dbReference>
<sequence>MQPLRVETAQEVEYFLSALLGDMLAETQRGRKTIPMAALCKRLSVRMSTLQRHLTSLAEHGVVTVHCDDAGRWTTELTAYGMGLFDQLAA</sequence>
<dbReference type="KEGG" id="mei:Msip34_1599"/>